<name>A0A6J6PMM5_9ZZZZ</name>
<keyword evidence="1" id="KW-0732">Signal</keyword>
<dbReference type="Pfam" id="PF00756">
    <property type="entry name" value="Esterase"/>
    <property type="match status" value="1"/>
</dbReference>
<dbReference type="InterPro" id="IPR000801">
    <property type="entry name" value="Esterase-like"/>
</dbReference>
<dbReference type="AlphaFoldDB" id="A0A6J6PMM5"/>
<gene>
    <name evidence="3" type="ORF">UFOPK2366_01081</name>
</gene>
<dbReference type="InterPro" id="IPR029058">
    <property type="entry name" value="AB_hydrolase_fold"/>
</dbReference>
<dbReference type="EMBL" id="CAEZXM010000194">
    <property type="protein sequence ID" value="CAB4697454.1"/>
    <property type="molecule type" value="Genomic_DNA"/>
</dbReference>
<organism evidence="3">
    <name type="scientific">freshwater metagenome</name>
    <dbReference type="NCBI Taxonomy" id="449393"/>
    <lineage>
        <taxon>unclassified sequences</taxon>
        <taxon>metagenomes</taxon>
        <taxon>ecological metagenomes</taxon>
    </lineage>
</organism>
<accession>A0A6J6PMM5</accession>
<evidence type="ECO:0000256" key="1">
    <source>
        <dbReference type="ARBA" id="ARBA00022729"/>
    </source>
</evidence>
<dbReference type="SUPFAM" id="SSF53474">
    <property type="entry name" value="alpha/beta-Hydrolases"/>
    <property type="match status" value="1"/>
</dbReference>
<dbReference type="InterPro" id="IPR050955">
    <property type="entry name" value="Plant_Biomass_Hydrol_Est"/>
</dbReference>
<protein>
    <submittedName>
        <fullName evidence="3">Unannotated protein</fullName>
    </submittedName>
</protein>
<dbReference type="PANTHER" id="PTHR43037:SF1">
    <property type="entry name" value="BLL1128 PROTEIN"/>
    <property type="match status" value="1"/>
</dbReference>
<sequence>MSPAPMTTAPMATAPPSTTASAELDPYATAEPATSAVGKVSEEWLEAPDGRRRHFRLYVPTALRVGEAAPLLIALHGGLGTSEQFAVNSGFDELAEANGFIVVYPDGIRAAPDRPGLQTWNGGYCCGPAARQDVDDVGYVRFLIDLLEERLNVDAARIFAAGHSNGAIMAYRLACELSDRIVAIGVQAGSLGIDDCRPKESVSVLHIHGLADTNHPIDGGVGTGVSGVDFRSGRVAVRTLAELDGCDGEPLVDLVESKPDLEVSTWSNCASGAVVRLITVEGASHAWMGHRAASEGAAALVGEPYEDFDSSRAIWSFLNQHARD</sequence>
<reference evidence="3" key="1">
    <citation type="submission" date="2020-05" db="EMBL/GenBank/DDBJ databases">
        <authorList>
            <person name="Chiriac C."/>
            <person name="Salcher M."/>
            <person name="Ghai R."/>
            <person name="Kavagutti S V."/>
        </authorList>
    </citation>
    <scope>NUCLEOTIDE SEQUENCE</scope>
</reference>
<feature type="region of interest" description="Disordered" evidence="2">
    <location>
        <begin position="1"/>
        <end position="22"/>
    </location>
</feature>
<evidence type="ECO:0000256" key="2">
    <source>
        <dbReference type="SAM" id="MobiDB-lite"/>
    </source>
</evidence>
<dbReference type="PANTHER" id="PTHR43037">
    <property type="entry name" value="UNNAMED PRODUCT-RELATED"/>
    <property type="match status" value="1"/>
</dbReference>
<dbReference type="Gene3D" id="3.40.50.1820">
    <property type="entry name" value="alpha/beta hydrolase"/>
    <property type="match status" value="1"/>
</dbReference>
<proteinExistence type="predicted"/>
<evidence type="ECO:0000313" key="3">
    <source>
        <dbReference type="EMBL" id="CAB4697454.1"/>
    </source>
</evidence>